<reference evidence="1" key="1">
    <citation type="journal article" date="2019" name="bioRxiv">
        <title>The Genome of the Zebra Mussel, Dreissena polymorpha: A Resource for Invasive Species Research.</title>
        <authorList>
            <person name="McCartney M.A."/>
            <person name="Auch B."/>
            <person name="Kono T."/>
            <person name="Mallez S."/>
            <person name="Zhang Y."/>
            <person name="Obille A."/>
            <person name="Becker A."/>
            <person name="Abrahante J.E."/>
            <person name="Garbe J."/>
            <person name="Badalamenti J.P."/>
            <person name="Herman A."/>
            <person name="Mangelson H."/>
            <person name="Liachko I."/>
            <person name="Sullivan S."/>
            <person name="Sone E.D."/>
            <person name="Koren S."/>
            <person name="Silverstein K.A.T."/>
            <person name="Beckman K.B."/>
            <person name="Gohl D.M."/>
        </authorList>
    </citation>
    <scope>NUCLEOTIDE SEQUENCE</scope>
    <source>
        <strain evidence="1">Duluth1</strain>
        <tissue evidence="1">Whole animal</tissue>
    </source>
</reference>
<accession>A0A9D3YUG1</accession>
<name>A0A9D3YUG1_DREPO</name>
<reference evidence="1" key="2">
    <citation type="submission" date="2020-11" db="EMBL/GenBank/DDBJ databases">
        <authorList>
            <person name="McCartney M.A."/>
            <person name="Auch B."/>
            <person name="Kono T."/>
            <person name="Mallez S."/>
            <person name="Becker A."/>
            <person name="Gohl D.M."/>
            <person name="Silverstein K.A.T."/>
            <person name="Koren S."/>
            <person name="Bechman K.B."/>
            <person name="Herman A."/>
            <person name="Abrahante J.E."/>
            <person name="Garbe J."/>
        </authorList>
    </citation>
    <scope>NUCLEOTIDE SEQUENCE</scope>
    <source>
        <strain evidence="1">Duluth1</strain>
        <tissue evidence="1">Whole animal</tissue>
    </source>
</reference>
<organism evidence="1 2">
    <name type="scientific">Dreissena polymorpha</name>
    <name type="common">Zebra mussel</name>
    <name type="synonym">Mytilus polymorpha</name>
    <dbReference type="NCBI Taxonomy" id="45954"/>
    <lineage>
        <taxon>Eukaryota</taxon>
        <taxon>Metazoa</taxon>
        <taxon>Spiralia</taxon>
        <taxon>Lophotrochozoa</taxon>
        <taxon>Mollusca</taxon>
        <taxon>Bivalvia</taxon>
        <taxon>Autobranchia</taxon>
        <taxon>Heteroconchia</taxon>
        <taxon>Euheterodonta</taxon>
        <taxon>Imparidentia</taxon>
        <taxon>Neoheterodontei</taxon>
        <taxon>Myida</taxon>
        <taxon>Dreissenoidea</taxon>
        <taxon>Dreissenidae</taxon>
        <taxon>Dreissena</taxon>
    </lineage>
</organism>
<dbReference type="Proteomes" id="UP000828390">
    <property type="component" value="Unassembled WGS sequence"/>
</dbReference>
<gene>
    <name evidence="1" type="ORF">DPMN_065924</name>
</gene>
<sequence>MYKELIVAEIEDDVLLGIDILQNDDGGPADILLSKGVIVLKGKNIPCIQIVMKNDVRKVTAADHFIIPPLSEAVIDVFIERKELDDVSQKTDFIVEPTQHFCETYPLKMA</sequence>
<dbReference type="EMBL" id="JAIWYP010000014">
    <property type="protein sequence ID" value="KAH3706537.1"/>
    <property type="molecule type" value="Genomic_DNA"/>
</dbReference>
<proteinExistence type="predicted"/>
<dbReference type="AlphaFoldDB" id="A0A9D3YUG1"/>
<protein>
    <submittedName>
        <fullName evidence="1">Uncharacterized protein</fullName>
    </submittedName>
</protein>
<evidence type="ECO:0000313" key="1">
    <source>
        <dbReference type="EMBL" id="KAH3706537.1"/>
    </source>
</evidence>
<evidence type="ECO:0000313" key="2">
    <source>
        <dbReference type="Proteomes" id="UP000828390"/>
    </source>
</evidence>
<keyword evidence="2" id="KW-1185">Reference proteome</keyword>
<comment type="caution">
    <text evidence="1">The sequence shown here is derived from an EMBL/GenBank/DDBJ whole genome shotgun (WGS) entry which is preliminary data.</text>
</comment>